<dbReference type="GO" id="GO:0003993">
    <property type="term" value="F:acid phosphatase activity"/>
    <property type="evidence" value="ECO:0007669"/>
    <property type="project" value="InterPro"/>
</dbReference>
<evidence type="ECO:0000313" key="4">
    <source>
        <dbReference type="Proteomes" id="UP000284250"/>
    </source>
</evidence>
<evidence type="ECO:0000259" key="2">
    <source>
        <dbReference type="PROSITE" id="PS50853"/>
    </source>
</evidence>
<feature type="compositionally biased region" description="Low complexity" evidence="1">
    <location>
        <begin position="15"/>
        <end position="25"/>
    </location>
</feature>
<feature type="region of interest" description="Disordered" evidence="1">
    <location>
        <begin position="1"/>
        <end position="25"/>
    </location>
</feature>
<comment type="caution">
    <text evidence="3">The sequence shown here is derived from an EMBL/GenBank/DDBJ whole genome shotgun (WGS) entry which is preliminary data.</text>
</comment>
<dbReference type="InterPro" id="IPR003961">
    <property type="entry name" value="FN3_dom"/>
</dbReference>
<dbReference type="CDD" id="cd00063">
    <property type="entry name" value="FN3"/>
    <property type="match status" value="1"/>
</dbReference>
<evidence type="ECO:0000256" key="1">
    <source>
        <dbReference type="SAM" id="MobiDB-lite"/>
    </source>
</evidence>
<accession>A0A418QXG6</accession>
<feature type="domain" description="Fibronectin type-III" evidence="2">
    <location>
        <begin position="236"/>
        <end position="323"/>
    </location>
</feature>
<organism evidence="3 4">
    <name type="scientific">Hymenobacter rubripertinctus</name>
    <dbReference type="NCBI Taxonomy" id="2029981"/>
    <lineage>
        <taxon>Bacteria</taxon>
        <taxon>Pseudomonadati</taxon>
        <taxon>Bacteroidota</taxon>
        <taxon>Cytophagia</taxon>
        <taxon>Cytophagales</taxon>
        <taxon>Hymenobacteraceae</taxon>
        <taxon>Hymenobacter</taxon>
    </lineage>
</organism>
<dbReference type="GO" id="GO:0046872">
    <property type="term" value="F:metal ion binding"/>
    <property type="evidence" value="ECO:0007669"/>
    <property type="project" value="InterPro"/>
</dbReference>
<dbReference type="InterPro" id="IPR013783">
    <property type="entry name" value="Ig-like_fold"/>
</dbReference>
<gene>
    <name evidence="3" type="ORF">D0T11_11825</name>
</gene>
<keyword evidence="4" id="KW-1185">Reference proteome</keyword>
<name>A0A418QXG6_9BACT</name>
<dbReference type="EMBL" id="QYCN01000015">
    <property type="protein sequence ID" value="RIY09848.1"/>
    <property type="molecule type" value="Genomic_DNA"/>
</dbReference>
<dbReference type="PROSITE" id="PS50853">
    <property type="entry name" value="FN3"/>
    <property type="match status" value="1"/>
</dbReference>
<reference evidence="3 4" key="1">
    <citation type="submission" date="2019-01" db="EMBL/GenBank/DDBJ databases">
        <title>Hymenobacter humicola sp. nov., isolated from soils in Antarctica.</title>
        <authorList>
            <person name="Sedlacek I."/>
            <person name="Holochova P."/>
            <person name="Kralova S."/>
            <person name="Pantucek R."/>
            <person name="Stankova E."/>
            <person name="Vrbovska V."/>
            <person name="Kristofova L."/>
            <person name="Svec P."/>
            <person name="Busse H.-J."/>
        </authorList>
    </citation>
    <scope>NUCLEOTIDE SEQUENCE [LARGE SCALE GENOMIC DNA]</scope>
    <source>
        <strain evidence="3 4">CCM 8852</strain>
    </source>
</reference>
<dbReference type="InterPro" id="IPR036116">
    <property type="entry name" value="FN3_sf"/>
</dbReference>
<evidence type="ECO:0000313" key="3">
    <source>
        <dbReference type="EMBL" id="RIY09848.1"/>
    </source>
</evidence>
<dbReference type="AlphaFoldDB" id="A0A418QXG6"/>
<dbReference type="SMART" id="SM00060">
    <property type="entry name" value="FN3"/>
    <property type="match status" value="1"/>
</dbReference>
<proteinExistence type="predicted"/>
<sequence length="328" mass="34025">MSSVSLSLAQKPTGRTRVAAPTTAAAAPQAPTTVAAARMAGPGATVTVRGIITNGPELGQLRFVQDQEAGLAVFSTTSAALQALVPGDSVLLTGTLKDYKGLLEMDPVAQVVKLAAGRRVTALEVAAADLSAAFVEANEGRLLRIKGLSRLTTTGGTAATKLAGNANYLLDGQPETPIRINVASTGEQGVVDQTPPPGSFDLIGSLSQFTQSGTGGYQLLPRTFADFVVAGGLPVIAGEPLPTNIYRNGFTVLFQTVNPGTAKVEYGRSSQLGQVVTLKELATSHRVELEDLEPNTTYYVRVSATNAVGTSSSPPVPILTDNKKRPNR</sequence>
<dbReference type="Proteomes" id="UP000284250">
    <property type="component" value="Unassembled WGS sequence"/>
</dbReference>
<dbReference type="Gene3D" id="2.60.40.10">
    <property type="entry name" value="Immunoglobulins"/>
    <property type="match status" value="1"/>
</dbReference>
<dbReference type="Pfam" id="PF16656">
    <property type="entry name" value="Pur_ac_phosph_N"/>
    <property type="match status" value="1"/>
</dbReference>
<dbReference type="InterPro" id="IPR015914">
    <property type="entry name" value="PAPs_N"/>
</dbReference>
<dbReference type="SUPFAM" id="SSF49265">
    <property type="entry name" value="Fibronectin type III"/>
    <property type="match status" value="1"/>
</dbReference>
<feature type="compositionally biased region" description="Polar residues" evidence="1">
    <location>
        <begin position="1"/>
        <end position="10"/>
    </location>
</feature>
<protein>
    <recommendedName>
        <fullName evidence="2">Fibronectin type-III domain-containing protein</fullName>
    </recommendedName>
</protein>